<dbReference type="Gramene" id="ERM94717">
    <property type="protein sequence ID" value="ERM94717"/>
    <property type="gene ID" value="AMTR_s00011p00243990"/>
</dbReference>
<evidence type="ECO:0000259" key="8">
    <source>
        <dbReference type="PROSITE" id="PS51698"/>
    </source>
</evidence>
<proteinExistence type="predicted"/>
<dbReference type="Gene3D" id="1.25.10.10">
    <property type="entry name" value="Leucine-rich Repeat Variant"/>
    <property type="match status" value="1"/>
</dbReference>
<dbReference type="PROSITE" id="PS51698">
    <property type="entry name" value="U_BOX"/>
    <property type="match status" value="1"/>
</dbReference>
<dbReference type="AlphaFoldDB" id="W1NG18"/>
<feature type="domain" description="U-box" evidence="8">
    <location>
        <begin position="236"/>
        <end position="310"/>
    </location>
</feature>
<comment type="catalytic activity">
    <reaction evidence="1">
        <text>S-ubiquitinyl-[E2 ubiquitin-conjugating enzyme]-L-cysteine + [acceptor protein]-L-lysine = [E2 ubiquitin-conjugating enzyme]-L-cysteine + N(6)-ubiquitinyl-[acceptor protein]-L-lysine.</text>
        <dbReference type="EC" id="2.3.2.27"/>
    </reaction>
</comment>
<reference evidence="10" key="1">
    <citation type="journal article" date="2013" name="Science">
        <title>The Amborella genome and the evolution of flowering plants.</title>
        <authorList>
            <consortium name="Amborella Genome Project"/>
        </authorList>
    </citation>
    <scope>NUCLEOTIDE SEQUENCE [LARGE SCALE GENOMIC DNA]</scope>
</reference>
<sequence>MTGESIVKRSERIQNALDQSLSQIQNMVPQLLAKQIAEVVKDLRVSKFRLESSEEEAGKAVMALLRSDSSASDWTKNAEFKAFRSIALWLHIVSPKAVLIERRSLKKLLDKFHDSDQRKESIIAYLLNLLKRYGKLLSYEDIENVEDSNNASTLTISTGHRERENVQVGKKGPPTTTFCSCEERENVKDEHNASPSTSVTDCNSGLCQISDETNLEKPNRNLVFEETPVDSPGSPIPPEEFRCPISLQLMYEPVVIASGQTYERIWIQRWFDEGHDTCPKTQRTLTHLSMTPNATLEELISKWCREHGVTIQDPCAQPVPSALGTFTTSNPISTSSSDHSLNGGHTHVSDRMPSPSSLYATHSHISSLNSSFHDAYVSDNIRLSSYNTHSHTSALNSYLDCVPTNVLDSIPSSSSSTTHSHIGNTWVSSSDGSSCLDTFPCEILKNCYSGSMNFSWNSSFSTTESSSLKWSPSPEIYVELHARLTSTPLDSQCKAAEDVNLLLKEHGETHHYMLSNGFVPALMGFLRDARDLSDVKGQRAGAVALWAFVRNSRSQTMCPFEDGCHLLVSSIDSGIADEILAILEVLSGHDCCKPKILSSGAISSLAKVLKDQVGKYRVHAVKILHNLSSLRDMNSLVISSGCIPMLTPLLSNTKLSRDCIRILQKLSNTEEGRAELVGTDGCIFSVVEFLDHCSLEEQENAVDLLLSLCTHSYDHCQSVMREGVIPCLVNISVNGNSRGREKAMKLLHYLRDIRERIYPGGSPPHVQFDGGVTLKQENCHEEKKPASKKSGIFRRKMNLITKPRMLALF</sequence>
<evidence type="ECO:0000256" key="7">
    <source>
        <dbReference type="SAM" id="MobiDB-lite"/>
    </source>
</evidence>
<dbReference type="GO" id="GO:0016567">
    <property type="term" value="P:protein ubiquitination"/>
    <property type="evidence" value="ECO:0007669"/>
    <property type="project" value="UniProtKB-UniPathway"/>
</dbReference>
<evidence type="ECO:0000256" key="6">
    <source>
        <dbReference type="ARBA" id="ARBA00022786"/>
    </source>
</evidence>
<keyword evidence="6" id="KW-0833">Ubl conjugation pathway</keyword>
<evidence type="ECO:0000256" key="2">
    <source>
        <dbReference type="ARBA" id="ARBA00004906"/>
    </source>
</evidence>
<dbReference type="GO" id="GO:0005737">
    <property type="term" value="C:cytoplasm"/>
    <property type="evidence" value="ECO:0000318"/>
    <property type="project" value="GO_Central"/>
</dbReference>
<dbReference type="Proteomes" id="UP000017836">
    <property type="component" value="Unassembled WGS sequence"/>
</dbReference>
<dbReference type="eggNOG" id="KOG0167">
    <property type="taxonomic scope" value="Eukaryota"/>
</dbReference>
<dbReference type="GO" id="GO:0061630">
    <property type="term" value="F:ubiquitin protein ligase activity"/>
    <property type="evidence" value="ECO:0007669"/>
    <property type="project" value="UniProtKB-EC"/>
</dbReference>
<dbReference type="InterPro" id="IPR011989">
    <property type="entry name" value="ARM-like"/>
</dbReference>
<evidence type="ECO:0000256" key="3">
    <source>
        <dbReference type="ARBA" id="ARBA00012483"/>
    </source>
</evidence>
<comment type="pathway">
    <text evidence="2">Protein modification; protein ubiquitination.</text>
</comment>
<keyword evidence="4" id="KW-0808">Transferase</keyword>
<dbReference type="FunFam" id="3.30.40.10:FF:000114">
    <property type="entry name" value="RING-type E3 ubiquitin transferase"/>
    <property type="match status" value="1"/>
</dbReference>
<dbReference type="SMART" id="SM00185">
    <property type="entry name" value="ARM"/>
    <property type="match status" value="4"/>
</dbReference>
<keyword evidence="5" id="KW-0677">Repeat</keyword>
<protein>
    <recommendedName>
        <fullName evidence="3">RING-type E3 ubiquitin transferase</fullName>
        <ecNumber evidence="3">2.3.2.27</ecNumber>
    </recommendedName>
</protein>
<dbReference type="InterPro" id="IPR045210">
    <property type="entry name" value="RING-Ubox_PUB"/>
</dbReference>
<dbReference type="HOGENOM" id="CLU_006348_4_1_1"/>
<dbReference type="CDD" id="cd16664">
    <property type="entry name" value="RING-Ubox_PUB"/>
    <property type="match status" value="1"/>
</dbReference>
<evidence type="ECO:0000256" key="5">
    <source>
        <dbReference type="ARBA" id="ARBA00022737"/>
    </source>
</evidence>
<dbReference type="EMBL" id="KI397507">
    <property type="protein sequence ID" value="ERM94717.1"/>
    <property type="molecule type" value="Genomic_DNA"/>
</dbReference>
<dbReference type="GO" id="GO:0005634">
    <property type="term" value="C:nucleus"/>
    <property type="evidence" value="ECO:0000318"/>
    <property type="project" value="GO_Central"/>
</dbReference>
<evidence type="ECO:0000313" key="9">
    <source>
        <dbReference type="EMBL" id="ERM94717.1"/>
    </source>
</evidence>
<dbReference type="InterPro" id="IPR000225">
    <property type="entry name" value="Armadillo"/>
</dbReference>
<evidence type="ECO:0000256" key="1">
    <source>
        <dbReference type="ARBA" id="ARBA00000900"/>
    </source>
</evidence>
<organism evidence="9 10">
    <name type="scientific">Amborella trichopoda</name>
    <dbReference type="NCBI Taxonomy" id="13333"/>
    <lineage>
        <taxon>Eukaryota</taxon>
        <taxon>Viridiplantae</taxon>
        <taxon>Streptophyta</taxon>
        <taxon>Embryophyta</taxon>
        <taxon>Tracheophyta</taxon>
        <taxon>Spermatophyta</taxon>
        <taxon>Magnoliopsida</taxon>
        <taxon>Amborellales</taxon>
        <taxon>Amborellaceae</taxon>
        <taxon>Amborella</taxon>
    </lineage>
</organism>
<dbReference type="Gene3D" id="3.30.40.10">
    <property type="entry name" value="Zinc/RING finger domain, C3HC4 (zinc finger)"/>
    <property type="match status" value="1"/>
</dbReference>
<dbReference type="InterPro" id="IPR003613">
    <property type="entry name" value="Ubox_domain"/>
</dbReference>
<dbReference type="PANTHER" id="PTHR23315:SF240">
    <property type="entry name" value="U-BOX DOMAIN-CONTAINING PROTEIN 5"/>
    <property type="match status" value="1"/>
</dbReference>
<dbReference type="SUPFAM" id="SSF48371">
    <property type="entry name" value="ARM repeat"/>
    <property type="match status" value="1"/>
</dbReference>
<feature type="region of interest" description="Disordered" evidence="7">
    <location>
        <begin position="333"/>
        <end position="353"/>
    </location>
</feature>
<evidence type="ECO:0000256" key="4">
    <source>
        <dbReference type="ARBA" id="ARBA00022679"/>
    </source>
</evidence>
<dbReference type="UniPathway" id="UPA00143"/>
<dbReference type="InterPro" id="IPR016024">
    <property type="entry name" value="ARM-type_fold"/>
</dbReference>
<dbReference type="Pfam" id="PF25598">
    <property type="entry name" value="ARM_PUB"/>
    <property type="match status" value="1"/>
</dbReference>
<dbReference type="InterPro" id="IPR058678">
    <property type="entry name" value="ARM_PUB"/>
</dbReference>
<name>W1NG18_AMBTC</name>
<dbReference type="OMA" id="TCPRTHI"/>
<dbReference type="InterPro" id="IPR013083">
    <property type="entry name" value="Znf_RING/FYVE/PHD"/>
</dbReference>
<dbReference type="SUPFAM" id="SSF57850">
    <property type="entry name" value="RING/U-box"/>
    <property type="match status" value="1"/>
</dbReference>
<dbReference type="PANTHER" id="PTHR23315">
    <property type="entry name" value="U BOX DOMAIN-CONTAINING"/>
    <property type="match status" value="1"/>
</dbReference>
<dbReference type="Pfam" id="PF04564">
    <property type="entry name" value="U-box"/>
    <property type="match status" value="1"/>
</dbReference>
<gene>
    <name evidence="9" type="ORF">AMTR_s00011p00243990</name>
</gene>
<dbReference type="EC" id="2.3.2.27" evidence="3"/>
<evidence type="ECO:0000313" key="10">
    <source>
        <dbReference type="Proteomes" id="UP000017836"/>
    </source>
</evidence>
<accession>W1NG18</accession>
<dbReference type="SMART" id="SM00504">
    <property type="entry name" value="Ubox"/>
    <property type="match status" value="1"/>
</dbReference>
<keyword evidence="10" id="KW-1185">Reference proteome</keyword>